<feature type="binding site" evidence="2">
    <location>
        <position position="53"/>
    </location>
    <ligand>
        <name>Fe cation</name>
        <dbReference type="ChEBI" id="CHEBI:24875"/>
        <label>2</label>
    </ligand>
</feature>
<protein>
    <submittedName>
        <fullName evidence="3">Ser/Thr protein phosphatase family protein</fullName>
    </submittedName>
</protein>
<keyword evidence="2" id="KW-0479">Metal-binding</keyword>
<accession>L0RUY2</accession>
<proteinExistence type="predicted"/>
<dbReference type="KEGG" id="mcy:MCYN_0045"/>
<dbReference type="Pfam" id="PF13277">
    <property type="entry name" value="YmdB"/>
    <property type="match status" value="1"/>
</dbReference>
<dbReference type="PANTHER" id="PTHR36303">
    <property type="entry name" value="2',3'-CYCLIC-NUCLEOTIDE 2'-PHOSPHODIESTERASE"/>
    <property type="match status" value="1"/>
</dbReference>
<dbReference type="GO" id="GO:0046872">
    <property type="term" value="F:metal ion binding"/>
    <property type="evidence" value="ECO:0007669"/>
    <property type="project" value="UniProtKB-KW"/>
</dbReference>
<feature type="binding site" evidence="2">
    <location>
        <position position="197"/>
    </location>
    <ligand>
        <name>Fe cation</name>
        <dbReference type="ChEBI" id="CHEBI:24875"/>
        <label>1</label>
    </ligand>
</feature>
<dbReference type="PIRSF" id="PIRSF004789">
    <property type="entry name" value="DR1281"/>
    <property type="match status" value="1"/>
</dbReference>
<dbReference type="PATRIC" id="fig|1246955.3.peg.40"/>
<feature type="binding site" evidence="2">
    <location>
        <position position="22"/>
    </location>
    <ligand>
        <name>Fe cation</name>
        <dbReference type="ChEBI" id="CHEBI:24875"/>
        <label>1</label>
    </ligand>
</feature>
<dbReference type="EMBL" id="HF559394">
    <property type="protein sequence ID" value="CCP23777.1"/>
    <property type="molecule type" value="Genomic_DNA"/>
</dbReference>
<organism evidence="3 4">
    <name type="scientific">Mycoplasmopsis cynos (strain C142)</name>
    <name type="common">Mycoplasma cynos</name>
    <dbReference type="NCBI Taxonomy" id="1246955"/>
    <lineage>
        <taxon>Bacteria</taxon>
        <taxon>Bacillati</taxon>
        <taxon>Mycoplasmatota</taxon>
        <taxon>Mycoplasmoidales</taxon>
        <taxon>Metamycoplasmataceae</taxon>
        <taxon>Mycoplasmopsis</taxon>
    </lineage>
</organism>
<evidence type="ECO:0000256" key="1">
    <source>
        <dbReference type="PIRSR" id="PIRSR004789-50"/>
    </source>
</evidence>
<dbReference type="InterPro" id="IPR005235">
    <property type="entry name" value="YmdB-like"/>
</dbReference>
<evidence type="ECO:0000256" key="2">
    <source>
        <dbReference type="PIRSR" id="PIRSR004789-51"/>
    </source>
</evidence>
<name>L0RUY2_MYCC1</name>
<dbReference type="InterPro" id="IPR029052">
    <property type="entry name" value="Metallo-depent_PP-like"/>
</dbReference>
<dbReference type="PANTHER" id="PTHR36303:SF1">
    <property type="entry name" value="2',3'-CYCLIC-NUCLEOTIDE 2'-PHOSPHODIESTERASE"/>
    <property type="match status" value="1"/>
</dbReference>
<dbReference type="HOGENOM" id="CLU_068238_0_0_14"/>
<reference evidence="4" key="1">
    <citation type="journal article" date="2013" name="Genome Announc.">
        <title>Complete genome sequence of Mycoplasma cynos strain C142.</title>
        <authorList>
            <person name="Walker C.A."/>
            <person name="Mannering S.A."/>
            <person name="Shields S."/>
            <person name="Blake D.P."/>
            <person name="Brownlie J."/>
        </authorList>
    </citation>
    <scope>NUCLEOTIDE SEQUENCE [LARGE SCALE GENOMIC DNA]</scope>
    <source>
        <strain evidence="4">C142</strain>
    </source>
</reference>
<evidence type="ECO:0000313" key="4">
    <source>
        <dbReference type="Proteomes" id="UP000010466"/>
    </source>
</evidence>
<feature type="binding site" evidence="2">
    <location>
        <position position="170"/>
    </location>
    <ligand>
        <name>Fe cation</name>
        <dbReference type="ChEBI" id="CHEBI:24875"/>
        <label>2</label>
    </ligand>
</feature>
<dbReference type="eggNOG" id="COG1692">
    <property type="taxonomic scope" value="Bacteria"/>
</dbReference>
<sequence>MIYHLIIMSNTSDFIKILFIGDIFGLPGIVTIEKYLKGIVKEHNIDYVIAQGENVTGRKGLNETDYIRLKKAGINFFTMGNHVWANSDIEKIINNPDIVRPYNIENGYPGEGTRIVNIKNFTLRITSMMGITFNELRYPWEQNTANSFISAADILVNNTKKTDFSLIDFHGETTSEKYVFGLHVDGYVDAVVGTHTHVQTNDDHILENGTCYITDVGMTGPIDSAIGARVKEVKSKITNPRSKEKFYISSNNTQLNAVKITLYKDGIKNKKNTIEKINFFNLKIY</sequence>
<evidence type="ECO:0000313" key="3">
    <source>
        <dbReference type="EMBL" id="CCP23777.1"/>
    </source>
</evidence>
<feature type="active site" description="Proton donor" evidence="1">
    <location>
        <position position="82"/>
    </location>
</feature>
<gene>
    <name evidence="3" type="primary">MCYN0045</name>
    <name evidence="3" type="ordered locus">MCYN_0045</name>
</gene>
<feature type="binding site" evidence="2">
    <location>
        <position position="54"/>
    </location>
    <ligand>
        <name>Fe cation</name>
        <dbReference type="ChEBI" id="CHEBI:24875"/>
        <label>1</label>
    </ligand>
</feature>
<dbReference type="Proteomes" id="UP000010466">
    <property type="component" value="Chromosome"/>
</dbReference>
<feature type="binding site" evidence="2">
    <location>
        <position position="195"/>
    </location>
    <ligand>
        <name>Fe cation</name>
        <dbReference type="ChEBI" id="CHEBI:24875"/>
        <label>2</label>
    </ligand>
</feature>
<dbReference type="AlphaFoldDB" id="L0RUY2"/>
<dbReference type="STRING" id="1246955.MCYN_0045"/>
<feature type="binding site" evidence="2">
    <location>
        <position position="81"/>
    </location>
    <ligand>
        <name>Fe cation</name>
        <dbReference type="ChEBI" id="CHEBI:24875"/>
        <label>2</label>
    </ligand>
</feature>
<dbReference type="GO" id="GO:0004113">
    <property type="term" value="F:2',3'-cyclic-nucleotide 3'-phosphodiesterase activity"/>
    <property type="evidence" value="ECO:0007669"/>
    <property type="project" value="TreeGrafter"/>
</dbReference>
<feature type="binding site" evidence="2">
    <location>
        <position position="53"/>
    </location>
    <ligand>
        <name>Fe cation</name>
        <dbReference type="ChEBI" id="CHEBI:24875"/>
        <label>1</label>
    </ligand>
</feature>
<dbReference type="Gene3D" id="3.60.21.10">
    <property type="match status" value="1"/>
</dbReference>
<dbReference type="SUPFAM" id="SSF56300">
    <property type="entry name" value="Metallo-dependent phosphatases"/>
    <property type="match status" value="1"/>
</dbReference>
<keyword evidence="4" id="KW-1185">Reference proteome</keyword>